<proteinExistence type="predicted"/>
<accession>A0ABX7L6E6</accession>
<organism evidence="1 2">
    <name type="scientific">Paenibacillus tianjinensis</name>
    <dbReference type="NCBI Taxonomy" id="2810347"/>
    <lineage>
        <taxon>Bacteria</taxon>
        <taxon>Bacillati</taxon>
        <taxon>Bacillota</taxon>
        <taxon>Bacilli</taxon>
        <taxon>Bacillales</taxon>
        <taxon>Paenibacillaceae</taxon>
        <taxon>Paenibacillus</taxon>
    </lineage>
</organism>
<evidence type="ECO:0000313" key="1">
    <source>
        <dbReference type="EMBL" id="QSF43296.1"/>
    </source>
</evidence>
<keyword evidence="2" id="KW-1185">Reference proteome</keyword>
<protein>
    <submittedName>
        <fullName evidence="1">Uncharacterized protein</fullName>
    </submittedName>
</protein>
<sequence>MLFSDKVKKRLRHTKWDEYKDFMTFKIKHCDQIIEFGINNGLNNFTLIDQYKNVISQHIQDIQSDFTVLQDMARDYKQNIQKQNDEILELSGFDNLNKLFRFRYFSYHDGIAVLFADNEDFK</sequence>
<dbReference type="RefSeq" id="WP_206100934.1">
    <property type="nucleotide sequence ID" value="NZ_CP070969.1"/>
</dbReference>
<dbReference type="EMBL" id="CP070969">
    <property type="protein sequence ID" value="QSF43296.1"/>
    <property type="molecule type" value="Genomic_DNA"/>
</dbReference>
<name>A0ABX7L6E6_9BACL</name>
<dbReference type="Proteomes" id="UP000663452">
    <property type="component" value="Chromosome"/>
</dbReference>
<evidence type="ECO:0000313" key="2">
    <source>
        <dbReference type="Proteomes" id="UP000663452"/>
    </source>
</evidence>
<reference evidence="1 2" key="1">
    <citation type="submission" date="2021-02" db="EMBL/GenBank/DDBJ databases">
        <title>Paenibacillus tianjinensis sp. nov.</title>
        <authorList>
            <person name="Liu H."/>
        </authorList>
    </citation>
    <scope>NUCLEOTIDE SEQUENCE [LARGE SCALE GENOMIC DNA]</scope>
    <source>
        <strain evidence="1 2">TB2019</strain>
    </source>
</reference>
<gene>
    <name evidence="1" type="ORF">JRJ22_18690</name>
</gene>